<comment type="caution">
    <text evidence="1">The sequence shown here is derived from an EMBL/GenBank/DDBJ whole genome shotgun (WGS) entry which is preliminary data.</text>
</comment>
<reference evidence="1" key="1">
    <citation type="submission" date="2022-09" db="EMBL/GenBank/DDBJ databases">
        <title>A Global Phylogenomic Analysis of the Shiitake Genus Lentinula.</title>
        <authorList>
            <consortium name="DOE Joint Genome Institute"/>
            <person name="Sierra-Patev S."/>
            <person name="Min B."/>
            <person name="Naranjo-Ortiz M."/>
            <person name="Looney B."/>
            <person name="Konkel Z."/>
            <person name="Slot J.C."/>
            <person name="Sakamoto Y."/>
            <person name="Steenwyk J.L."/>
            <person name="Rokas A."/>
            <person name="Carro J."/>
            <person name="Camarero S."/>
            <person name="Ferreira P."/>
            <person name="Molpeceres G."/>
            <person name="Ruiz-Duenas F.J."/>
            <person name="Serrano A."/>
            <person name="Henrissat B."/>
            <person name="Drula E."/>
            <person name="Hughes K.W."/>
            <person name="Mata J.L."/>
            <person name="Ishikawa N.K."/>
            <person name="Vargas-Isla R."/>
            <person name="Ushijima S."/>
            <person name="Smith C.A."/>
            <person name="Ahrendt S."/>
            <person name="Andreopoulos W."/>
            <person name="He G."/>
            <person name="Labutti K."/>
            <person name="Lipzen A."/>
            <person name="Ng V."/>
            <person name="Riley R."/>
            <person name="Sandor L."/>
            <person name="Barry K."/>
            <person name="Martinez A.T."/>
            <person name="Xiao Y."/>
            <person name="Gibbons J.G."/>
            <person name="Terashima K."/>
            <person name="Grigoriev I.V."/>
            <person name="Hibbett D.S."/>
        </authorList>
    </citation>
    <scope>NUCLEOTIDE SEQUENCE</scope>
    <source>
        <strain evidence="1">TMI1499</strain>
    </source>
</reference>
<keyword evidence="2" id="KW-1185">Reference proteome</keyword>
<accession>A0ACC1TGH0</accession>
<feature type="non-terminal residue" evidence="1">
    <location>
        <position position="193"/>
    </location>
</feature>
<name>A0ACC1TGH0_9AGAR</name>
<dbReference type="Proteomes" id="UP001163835">
    <property type="component" value="Unassembled WGS sequence"/>
</dbReference>
<sequence>IQSAVSKKTVIRRYNYQGLYIDWCELNGIPLAHIVDPSETTLCNYAASFMGREAGGTVRAKLAAVKNLVTTKGNGWRGGPRLREVLNGVEREAPASSFRQERDPVKEEWLNLLHDELAKVGRNEFNSCVVACADTLFYGQLRLGEVLPTSPLTSKYTNSKLPLLSDLSITATPNDKSSAKLRLPCTKTQQSRG</sequence>
<proteinExistence type="predicted"/>
<gene>
    <name evidence="1" type="ORF">F5876DRAFT_13325</name>
</gene>
<feature type="non-terminal residue" evidence="1">
    <location>
        <position position="1"/>
    </location>
</feature>
<evidence type="ECO:0000313" key="1">
    <source>
        <dbReference type="EMBL" id="KAJ3803688.1"/>
    </source>
</evidence>
<dbReference type="EMBL" id="MU796996">
    <property type="protein sequence ID" value="KAJ3803688.1"/>
    <property type="molecule type" value="Genomic_DNA"/>
</dbReference>
<evidence type="ECO:0000313" key="2">
    <source>
        <dbReference type="Proteomes" id="UP001163835"/>
    </source>
</evidence>
<organism evidence="1 2">
    <name type="scientific">Lentinula aff. lateritia</name>
    <dbReference type="NCBI Taxonomy" id="2804960"/>
    <lineage>
        <taxon>Eukaryota</taxon>
        <taxon>Fungi</taxon>
        <taxon>Dikarya</taxon>
        <taxon>Basidiomycota</taxon>
        <taxon>Agaricomycotina</taxon>
        <taxon>Agaricomycetes</taxon>
        <taxon>Agaricomycetidae</taxon>
        <taxon>Agaricales</taxon>
        <taxon>Marasmiineae</taxon>
        <taxon>Omphalotaceae</taxon>
        <taxon>Lentinula</taxon>
    </lineage>
</organism>
<protein>
    <submittedName>
        <fullName evidence="1">Uncharacterized protein</fullName>
    </submittedName>
</protein>